<gene>
    <name evidence="9" type="ORF">A3D77_01885</name>
</gene>
<keyword evidence="4" id="KW-0520">NAD</keyword>
<sequence length="357" mass="38930">MTTHKIDTKISVGSHLMQNFSEKLKELNPSSVVCLIDCTILKLYGNTINSGFKKLGVVASVIPVSASEKSKTLNGDLINLINQIIEKDVERKSVFLSIGGGTVTDLGGFIGSVLLRGIKTVYIPTTLLGMVDASLGGKTGVNVQNNGMLYKNMIGTFYQPEIVLCDTDFLATLPQKELKSGIGEIVKYFVGWNSPKLLDIQSIFNNVKSGQTLRPIIEACQKIKMEIVASDPNETGQQREKLNLGHTIGHGIEGEKNGTVSHGVAVVWGLLGESYMSMLDGYLSKEEFEKIKMSILSLHIVNSITFSTPKVLDIMQKDKKNKTYVAIKKIGITLPGVKINPDNLKKSLAFLNGNKNL</sequence>
<evidence type="ECO:0000256" key="2">
    <source>
        <dbReference type="ARBA" id="ARBA00001941"/>
    </source>
</evidence>
<feature type="domain" description="3-dehydroquinate synthase N-terminal" evidence="7">
    <location>
        <begin position="63"/>
        <end position="179"/>
    </location>
</feature>
<dbReference type="Pfam" id="PF01761">
    <property type="entry name" value="DHQ_synthase"/>
    <property type="match status" value="1"/>
</dbReference>
<dbReference type="AlphaFoldDB" id="A0A1F5ZU89"/>
<dbReference type="PANTHER" id="PTHR43622:SF1">
    <property type="entry name" value="3-DEHYDROQUINATE SYNTHASE"/>
    <property type="match status" value="1"/>
</dbReference>
<name>A0A1F5ZU89_9BACT</name>
<accession>A0A1F5ZU89</accession>
<feature type="domain" description="3-dehydroquinate synthase C-terminal" evidence="8">
    <location>
        <begin position="181"/>
        <end position="321"/>
    </location>
</feature>
<evidence type="ECO:0000313" key="9">
    <source>
        <dbReference type="EMBL" id="OGG16046.1"/>
    </source>
</evidence>
<dbReference type="InterPro" id="IPR056179">
    <property type="entry name" value="DHQS_C"/>
</dbReference>
<dbReference type="InterPro" id="IPR030963">
    <property type="entry name" value="DHQ_synth_fam"/>
</dbReference>
<dbReference type="EMBL" id="MFJL01000015">
    <property type="protein sequence ID" value="OGG16046.1"/>
    <property type="molecule type" value="Genomic_DNA"/>
</dbReference>
<dbReference type="PANTHER" id="PTHR43622">
    <property type="entry name" value="3-DEHYDROQUINATE SYNTHASE"/>
    <property type="match status" value="1"/>
</dbReference>
<dbReference type="Proteomes" id="UP000176923">
    <property type="component" value="Unassembled WGS sequence"/>
</dbReference>
<comment type="cofactor">
    <cofactor evidence="2">
        <name>Co(2+)</name>
        <dbReference type="ChEBI" id="CHEBI:48828"/>
    </cofactor>
</comment>
<dbReference type="Gene3D" id="3.40.50.1970">
    <property type="match status" value="1"/>
</dbReference>
<dbReference type="PIRSF" id="PIRSF001455">
    <property type="entry name" value="DHQ_synth"/>
    <property type="match status" value="1"/>
</dbReference>
<reference evidence="9 10" key="1">
    <citation type="journal article" date="2016" name="Nat. Commun.">
        <title>Thousands of microbial genomes shed light on interconnected biogeochemical processes in an aquifer system.</title>
        <authorList>
            <person name="Anantharaman K."/>
            <person name="Brown C.T."/>
            <person name="Hug L.A."/>
            <person name="Sharon I."/>
            <person name="Castelle C.J."/>
            <person name="Probst A.J."/>
            <person name="Thomas B.C."/>
            <person name="Singh A."/>
            <person name="Wilkins M.J."/>
            <person name="Karaoz U."/>
            <person name="Brodie E.L."/>
            <person name="Williams K.H."/>
            <person name="Hubbard S.S."/>
            <person name="Banfield J.F."/>
        </authorList>
    </citation>
    <scope>NUCLEOTIDE SEQUENCE [LARGE SCALE GENOMIC DNA]</scope>
</reference>
<dbReference type="InterPro" id="IPR030960">
    <property type="entry name" value="DHQS/DOIS_N"/>
</dbReference>
<dbReference type="STRING" id="1798382.A3D77_01885"/>
<keyword evidence="5" id="KW-0456">Lyase</keyword>
<proteinExistence type="predicted"/>
<dbReference type="GO" id="GO:0046872">
    <property type="term" value="F:metal ion binding"/>
    <property type="evidence" value="ECO:0007669"/>
    <property type="project" value="UniProtKB-KW"/>
</dbReference>
<dbReference type="GO" id="GO:0009073">
    <property type="term" value="P:aromatic amino acid family biosynthetic process"/>
    <property type="evidence" value="ECO:0007669"/>
    <property type="project" value="InterPro"/>
</dbReference>
<evidence type="ECO:0000256" key="4">
    <source>
        <dbReference type="ARBA" id="ARBA00023027"/>
    </source>
</evidence>
<evidence type="ECO:0000259" key="7">
    <source>
        <dbReference type="Pfam" id="PF01761"/>
    </source>
</evidence>
<evidence type="ECO:0000256" key="1">
    <source>
        <dbReference type="ARBA" id="ARBA00001911"/>
    </source>
</evidence>
<evidence type="ECO:0000313" key="10">
    <source>
        <dbReference type="Proteomes" id="UP000176923"/>
    </source>
</evidence>
<dbReference type="CDD" id="cd08195">
    <property type="entry name" value="DHQS"/>
    <property type="match status" value="1"/>
</dbReference>
<organism evidence="9 10">
    <name type="scientific">Candidatus Gottesmanbacteria bacterium RIFCSPHIGHO2_02_FULL_39_11</name>
    <dbReference type="NCBI Taxonomy" id="1798382"/>
    <lineage>
        <taxon>Bacteria</taxon>
        <taxon>Candidatus Gottesmaniibacteriota</taxon>
    </lineage>
</organism>
<evidence type="ECO:0000256" key="6">
    <source>
        <dbReference type="ARBA" id="ARBA00023285"/>
    </source>
</evidence>
<comment type="cofactor">
    <cofactor evidence="1">
        <name>NAD(+)</name>
        <dbReference type="ChEBI" id="CHEBI:57540"/>
    </cofactor>
</comment>
<dbReference type="Gene3D" id="1.20.1090.10">
    <property type="entry name" value="Dehydroquinate synthase-like - alpha domain"/>
    <property type="match status" value="1"/>
</dbReference>
<evidence type="ECO:0000256" key="5">
    <source>
        <dbReference type="ARBA" id="ARBA00023239"/>
    </source>
</evidence>
<protein>
    <submittedName>
        <fullName evidence="9">Uncharacterized protein</fullName>
    </submittedName>
</protein>
<dbReference type="Pfam" id="PF24621">
    <property type="entry name" value="DHQS_C"/>
    <property type="match status" value="1"/>
</dbReference>
<keyword evidence="3" id="KW-0479">Metal-binding</keyword>
<dbReference type="GO" id="GO:0003856">
    <property type="term" value="F:3-dehydroquinate synthase activity"/>
    <property type="evidence" value="ECO:0007669"/>
    <property type="project" value="TreeGrafter"/>
</dbReference>
<evidence type="ECO:0000259" key="8">
    <source>
        <dbReference type="Pfam" id="PF24621"/>
    </source>
</evidence>
<dbReference type="SUPFAM" id="SSF56796">
    <property type="entry name" value="Dehydroquinate synthase-like"/>
    <property type="match status" value="1"/>
</dbReference>
<evidence type="ECO:0000256" key="3">
    <source>
        <dbReference type="ARBA" id="ARBA00022723"/>
    </source>
</evidence>
<keyword evidence="6" id="KW-0170">Cobalt</keyword>
<dbReference type="InterPro" id="IPR050071">
    <property type="entry name" value="Dehydroquinate_synthase"/>
</dbReference>
<comment type="caution">
    <text evidence="9">The sequence shown here is derived from an EMBL/GenBank/DDBJ whole genome shotgun (WGS) entry which is preliminary data.</text>
</comment>